<dbReference type="EMBL" id="AMCW01000022">
    <property type="protein sequence ID" value="EKK03613.1"/>
    <property type="molecule type" value="Genomic_DNA"/>
</dbReference>
<name>K5DMB9_RHOBT</name>
<organism evidence="1 2">
    <name type="scientific">Rhodopirellula baltica SH28</name>
    <dbReference type="NCBI Taxonomy" id="993517"/>
    <lineage>
        <taxon>Bacteria</taxon>
        <taxon>Pseudomonadati</taxon>
        <taxon>Planctomycetota</taxon>
        <taxon>Planctomycetia</taxon>
        <taxon>Pirellulales</taxon>
        <taxon>Pirellulaceae</taxon>
        <taxon>Rhodopirellula</taxon>
    </lineage>
</organism>
<comment type="caution">
    <text evidence="1">The sequence shown here is derived from an EMBL/GenBank/DDBJ whole genome shotgun (WGS) entry which is preliminary data.</text>
</comment>
<sequence>MARRLRVILQRKSSQSDSFFRDLQTSKVPISFGMLPLKFDRTSNGSSR</sequence>
<dbReference type="Proteomes" id="UP000007993">
    <property type="component" value="Unassembled WGS sequence"/>
</dbReference>
<reference evidence="1 2" key="1">
    <citation type="journal article" date="2013" name="Mar. Genomics">
        <title>Expression of sulfatases in Rhodopirellula baltica and the diversity of sulfatases in the genus Rhodopirellula.</title>
        <authorList>
            <person name="Wegner C.E."/>
            <person name="Richter-Heitmann T."/>
            <person name="Klindworth A."/>
            <person name="Klockow C."/>
            <person name="Richter M."/>
            <person name="Achstetter T."/>
            <person name="Glockner F.O."/>
            <person name="Harder J."/>
        </authorList>
    </citation>
    <scope>NUCLEOTIDE SEQUENCE [LARGE SCALE GENOMIC DNA]</scope>
    <source>
        <strain evidence="1 2">SH28</strain>
    </source>
</reference>
<proteinExistence type="predicted"/>
<dbReference type="PATRIC" id="fig|993517.3.peg.1160"/>
<dbReference type="AlphaFoldDB" id="K5DMB9"/>
<protein>
    <submittedName>
        <fullName evidence="1">Uncharacterized protein</fullName>
    </submittedName>
</protein>
<evidence type="ECO:0000313" key="1">
    <source>
        <dbReference type="EMBL" id="EKK03613.1"/>
    </source>
</evidence>
<gene>
    <name evidence="1" type="ORF">RBSH_01062</name>
</gene>
<accession>K5DMB9</accession>
<evidence type="ECO:0000313" key="2">
    <source>
        <dbReference type="Proteomes" id="UP000007993"/>
    </source>
</evidence>